<dbReference type="OrthoDB" id="9761650at2"/>
<evidence type="ECO:0000313" key="3">
    <source>
        <dbReference type="EMBL" id="RUO62207.1"/>
    </source>
</evidence>
<dbReference type="PANTHER" id="PTHR38730:SF1">
    <property type="entry name" value="SLL7028 PROTEIN"/>
    <property type="match status" value="1"/>
</dbReference>
<comment type="caution">
    <text evidence="3">The sequence shown here is derived from an EMBL/GenBank/DDBJ whole genome shotgun (WGS) entry which is preliminary data.</text>
</comment>
<protein>
    <recommendedName>
        <fullName evidence="5">Metallopeptidase domain-containing protein</fullName>
    </recommendedName>
</protein>
<gene>
    <name evidence="3" type="ORF">CWI71_04985</name>
</gene>
<feature type="domain" description="Putative metallopeptidase" evidence="2">
    <location>
        <begin position="24"/>
        <end position="151"/>
    </location>
</feature>
<sequence length="380" mass="43358">MTSQTHRNVTIHELECLLHRDRSALLLRQPFTAGLAMRLAIVVVNGSEDSARTDPRITTAATDGRTLYFDAAFTAGLDARTRQFVLCHEVWHCVMGHLRRRFGRDHQRWNRAIDYEVNAICGDLLGFVPETALHNEEWNHLSAEDIYALLKKNNEPKALSLLGTFDQHLPLDPLVAQQWREMLVQSMKTSAHAGSLPGSLRRRLKAAITRSIPWQQLLARFVQTQASGEREWYPPSRRHIHRGLYLPRQRIKFIELTIAIDTSGSCAQDFGKFLAQLNYLLNSYQRYEITVLQCDTRIVNVATYTPERPLNANNFEFSGFGGTRFQPVFDYVQHHPTAALIYFTDGYACDPVNNADVPVLWVLTSDGMEEMDSGESIRMN</sequence>
<feature type="domain" description="VWA-like" evidence="1">
    <location>
        <begin position="256"/>
        <end position="366"/>
    </location>
</feature>
<reference evidence="4" key="1">
    <citation type="journal article" date="2018" name="Front. Microbiol.">
        <title>Genome-Based Analysis Reveals the Taxonomy and Diversity of the Family Idiomarinaceae.</title>
        <authorList>
            <person name="Liu Y."/>
            <person name="Lai Q."/>
            <person name="Shao Z."/>
        </authorList>
    </citation>
    <scope>NUCLEOTIDE SEQUENCE [LARGE SCALE GENOMIC DNA]</scope>
    <source>
        <strain evidence="4">CVS-6</strain>
    </source>
</reference>
<evidence type="ECO:0000259" key="1">
    <source>
        <dbReference type="Pfam" id="PF09967"/>
    </source>
</evidence>
<feature type="domain" description="Putative metallopeptidase" evidence="2">
    <location>
        <begin position="176"/>
        <end position="247"/>
    </location>
</feature>
<dbReference type="RefSeq" id="WP_126754170.1">
    <property type="nucleotide sequence ID" value="NZ_PIPY01000004.1"/>
</dbReference>
<evidence type="ECO:0000259" key="2">
    <source>
        <dbReference type="Pfam" id="PF13203"/>
    </source>
</evidence>
<dbReference type="EMBL" id="PIPY01000004">
    <property type="protein sequence ID" value="RUO62207.1"/>
    <property type="molecule type" value="Genomic_DNA"/>
</dbReference>
<dbReference type="Proteomes" id="UP000288259">
    <property type="component" value="Unassembled WGS sequence"/>
</dbReference>
<dbReference type="PANTHER" id="PTHR38730">
    <property type="entry name" value="SLL7028 PROTEIN"/>
    <property type="match status" value="1"/>
</dbReference>
<dbReference type="InterPro" id="IPR018698">
    <property type="entry name" value="VWA-like_dom"/>
</dbReference>
<dbReference type="Pfam" id="PF09967">
    <property type="entry name" value="DUF2201"/>
    <property type="match status" value="1"/>
</dbReference>
<organism evidence="3 4">
    <name type="scientific">Pseudidiomarina insulisalsae</name>
    <dbReference type="NCBI Taxonomy" id="575789"/>
    <lineage>
        <taxon>Bacteria</taxon>
        <taxon>Pseudomonadati</taxon>
        <taxon>Pseudomonadota</taxon>
        <taxon>Gammaproteobacteria</taxon>
        <taxon>Alteromonadales</taxon>
        <taxon>Idiomarinaceae</taxon>
        <taxon>Pseudidiomarina</taxon>
    </lineage>
</organism>
<dbReference type="Pfam" id="PF13203">
    <property type="entry name" value="DUF2201_N"/>
    <property type="match status" value="2"/>
</dbReference>
<evidence type="ECO:0008006" key="5">
    <source>
        <dbReference type="Google" id="ProtNLM"/>
    </source>
</evidence>
<evidence type="ECO:0000313" key="4">
    <source>
        <dbReference type="Proteomes" id="UP000288259"/>
    </source>
</evidence>
<name>A0A432YMJ8_9GAMM</name>
<dbReference type="InterPro" id="IPR025154">
    <property type="entry name" value="Put_metallopeptidase_dom"/>
</dbReference>
<dbReference type="AlphaFoldDB" id="A0A432YMJ8"/>
<keyword evidence="4" id="KW-1185">Reference proteome</keyword>
<accession>A0A432YMJ8</accession>
<proteinExistence type="predicted"/>